<dbReference type="OrthoDB" id="5199543at2759"/>
<evidence type="ECO:0000313" key="4">
    <source>
        <dbReference type="Proteomes" id="UP000327157"/>
    </source>
</evidence>
<protein>
    <submittedName>
        <fullName evidence="3">Sister chromatid cohesion protein DCC1-like</fullName>
    </submittedName>
</protein>
<dbReference type="Proteomes" id="UP000327157">
    <property type="component" value="Chromosome 2"/>
</dbReference>
<keyword evidence="2" id="KW-0235">DNA replication</keyword>
<proteinExistence type="inferred from homology"/>
<evidence type="ECO:0000256" key="2">
    <source>
        <dbReference type="ARBA" id="ARBA00022705"/>
    </source>
</evidence>
<dbReference type="PANTHER" id="PTHR13395">
    <property type="entry name" value="SISTER CHROMATID COHESION PROTEIN DCC1-RELATED"/>
    <property type="match status" value="1"/>
</dbReference>
<dbReference type="GO" id="GO:0000775">
    <property type="term" value="C:chromosome, centromeric region"/>
    <property type="evidence" value="ECO:0007669"/>
    <property type="project" value="TreeGrafter"/>
</dbReference>
<reference evidence="3 4" key="1">
    <citation type="submission" date="2019-09" db="EMBL/GenBank/DDBJ databases">
        <authorList>
            <person name="Ou C."/>
        </authorList>
    </citation>
    <scope>NUCLEOTIDE SEQUENCE [LARGE SCALE GENOMIC DNA]</scope>
    <source>
        <strain evidence="3">S2</strain>
        <tissue evidence="3">Leaf</tissue>
    </source>
</reference>
<dbReference type="Pfam" id="PF09724">
    <property type="entry name" value="Dcc1"/>
    <property type="match status" value="1"/>
</dbReference>
<organism evidence="3 4">
    <name type="scientific">Pyrus ussuriensis x Pyrus communis</name>
    <dbReference type="NCBI Taxonomy" id="2448454"/>
    <lineage>
        <taxon>Eukaryota</taxon>
        <taxon>Viridiplantae</taxon>
        <taxon>Streptophyta</taxon>
        <taxon>Embryophyta</taxon>
        <taxon>Tracheophyta</taxon>
        <taxon>Spermatophyta</taxon>
        <taxon>Magnoliopsida</taxon>
        <taxon>eudicotyledons</taxon>
        <taxon>Gunneridae</taxon>
        <taxon>Pentapetalae</taxon>
        <taxon>rosids</taxon>
        <taxon>fabids</taxon>
        <taxon>Rosales</taxon>
        <taxon>Rosaceae</taxon>
        <taxon>Amygdaloideae</taxon>
        <taxon>Maleae</taxon>
        <taxon>Pyrus</taxon>
    </lineage>
</organism>
<comment type="similarity">
    <text evidence="1">Belongs to the DCC1 family.</text>
</comment>
<accession>A0A5N5HGH2</accession>
<name>A0A5N5HGH2_9ROSA</name>
<dbReference type="PANTHER" id="PTHR13395:SF6">
    <property type="entry name" value="SISTER CHROMATID COHESION PROTEIN DCC1"/>
    <property type="match status" value="1"/>
</dbReference>
<dbReference type="GO" id="GO:0006260">
    <property type="term" value="P:DNA replication"/>
    <property type="evidence" value="ECO:0007669"/>
    <property type="project" value="UniProtKB-KW"/>
</dbReference>
<dbReference type="GO" id="GO:0000785">
    <property type="term" value="C:chromatin"/>
    <property type="evidence" value="ECO:0007669"/>
    <property type="project" value="TreeGrafter"/>
</dbReference>
<comment type="caution">
    <text evidence="3">The sequence shown here is derived from an EMBL/GenBank/DDBJ whole genome shotgun (WGS) entry which is preliminary data.</text>
</comment>
<keyword evidence="4" id="KW-1185">Reference proteome</keyword>
<reference evidence="4" key="2">
    <citation type="submission" date="2019-10" db="EMBL/GenBank/DDBJ databases">
        <title>A de novo genome assembly of a pear dwarfing rootstock.</title>
        <authorList>
            <person name="Wang F."/>
            <person name="Wang J."/>
            <person name="Li S."/>
            <person name="Zhang Y."/>
            <person name="Fang M."/>
            <person name="Ma L."/>
            <person name="Zhao Y."/>
            <person name="Jiang S."/>
        </authorList>
    </citation>
    <scope>NUCLEOTIDE SEQUENCE [LARGE SCALE GENOMIC DNA]</scope>
</reference>
<dbReference type="GO" id="GO:0031390">
    <property type="term" value="C:Ctf18 RFC-like complex"/>
    <property type="evidence" value="ECO:0007669"/>
    <property type="project" value="InterPro"/>
</dbReference>
<sequence>MDPPSPGCTGAEAVLSLQPNSSIPITYHPLFGPHCTKVTVRGQPDEDAVLCTESKTYAMKSVGTSNSLFLIPPCGQYTTFESPKCCDENYHDPQSAASVIKVATGNMELVEVAPRLDKLRLLLSQNPYQSDEDNDLIEKVQASDYKLRTGLQALSAVEINGYWRIVDEKYMGTILRMLLHNSVLNNWSLPLLNQDDVVNMLESDGFPRKLAGHCLHVFGSKVTEGATTSRVWKLDERKVCVHFAREILRDGKRKMKKFDILEGEVLIERLGAETWIRAFSFSSLPYNPEWKDLQPFIRDLNVPGLSAEGLLLKYTRRTQPTADAEPVFRAR</sequence>
<evidence type="ECO:0000313" key="3">
    <source>
        <dbReference type="EMBL" id="KAB2626945.1"/>
    </source>
</evidence>
<reference evidence="3 4" key="3">
    <citation type="submission" date="2019-11" db="EMBL/GenBank/DDBJ databases">
        <title>A de novo genome assembly of a pear dwarfing rootstock.</title>
        <authorList>
            <person name="Wang F."/>
            <person name="Wang J."/>
            <person name="Li S."/>
            <person name="Zhang Y."/>
            <person name="Fang M."/>
            <person name="Ma L."/>
            <person name="Zhao Y."/>
            <person name="Jiang S."/>
        </authorList>
    </citation>
    <scope>NUCLEOTIDE SEQUENCE [LARGE SCALE GENOMIC DNA]</scope>
    <source>
        <strain evidence="3">S2</strain>
        <tissue evidence="3">Leaf</tissue>
    </source>
</reference>
<dbReference type="AlphaFoldDB" id="A0A5N5HGH2"/>
<dbReference type="EMBL" id="SMOL01000157">
    <property type="protein sequence ID" value="KAB2626945.1"/>
    <property type="molecule type" value="Genomic_DNA"/>
</dbReference>
<dbReference type="InterPro" id="IPR019128">
    <property type="entry name" value="Dcc1"/>
</dbReference>
<gene>
    <name evidence="3" type="ORF">D8674_020563</name>
</gene>
<evidence type="ECO:0000256" key="1">
    <source>
        <dbReference type="ARBA" id="ARBA00007017"/>
    </source>
</evidence>
<dbReference type="GO" id="GO:0034088">
    <property type="term" value="P:maintenance of mitotic sister chromatid cohesion"/>
    <property type="evidence" value="ECO:0007669"/>
    <property type="project" value="TreeGrafter"/>
</dbReference>